<dbReference type="SUPFAM" id="SSF54001">
    <property type="entry name" value="Cysteine proteinases"/>
    <property type="match status" value="1"/>
</dbReference>
<feature type="domain" description="Cathepsin propeptide inhibitor" evidence="8">
    <location>
        <begin position="24"/>
        <end position="86"/>
    </location>
</feature>
<dbReference type="SMART" id="SM00848">
    <property type="entry name" value="Inhibitor_I29"/>
    <property type="match status" value="1"/>
</dbReference>
<comment type="caution">
    <text evidence="9">The sequence shown here is derived from an EMBL/GenBank/DDBJ whole genome shotgun (WGS) entry which is preliminary data.</text>
</comment>
<sequence length="796" mass="90178">MKFVFVFFALIVVVAGDGASDAKWEEFKKSYGKDYQQKSFNGQNEETLRKNTFLKRDAEIQRANSDRNNLFRQGHNAFSDMFDSELAALKGAKKPADDKGTILKISRSSEDRQALPAFLDYRTHKCMAAIRNQAARKACKYTAAMLGSKVNLYGNVGSTTSNNTAMIMQSALLQFGPLAVAITTAPSFMSYNINRVQTVLYSFTFTNQNYWLVTEMARKSARVAEKLMIKSPSPNCADSSKTKPTTIKQYFTVLDPYVSIEKLNLETPKKLFPIEAEKNEDSQSSEESNEENETPVKSVEKKKESDVNTKSAYELSDYEKLIQQNIEERRKMFQELIGEAKKDLQSEVNRDKINKATQRGLKRKMDESIEIPTLRMSLRSRKSPKDEFVSIKDNDEIKQLPSAPKFNKSGRFTLADAYLDQESIEDSKFIEEMIPLLEKEGELEKLPADQQDFLKLMKSFTIHEEGVAKVSKSRIYSLAWHPSNCKLLVAVGDRDGNVANIVNNHTGFWDIDKLEDKHQGVRAFKVHNQPINCITFDKFNSTRLLTTSYDGYVRCLDLHSNVFDEVYSIKRTKDTWTAYHAQKDPATLIVSQSNGDVAVVDVRTKPGRVEKMIQCFEMSARTISLHPQDENLFMTCNRYGEIGIFDIRYTATNSDDLTEPVVSFPKAPKGVHGAFFSPITGQYALTTCTDDTLKLFDVQKGKSEPECIKSIYHNNFTGRWLTPFKAVWHPQRDDIFIVGSMEQPRRVELYSAPSGTLLHNFNGDFLASVTSINAFHPTVPIFAGGNSSGRVHIFRS</sequence>
<comment type="similarity">
    <text evidence="2">Belongs to the WD repeat DDB2/WDR76 family.</text>
</comment>
<dbReference type="GO" id="GO:2000001">
    <property type="term" value="P:regulation of DNA damage checkpoint"/>
    <property type="evidence" value="ECO:0007669"/>
    <property type="project" value="TreeGrafter"/>
</dbReference>
<accession>A0A8J2WHD0</accession>
<dbReference type="Pfam" id="PF00400">
    <property type="entry name" value="WD40"/>
    <property type="match status" value="1"/>
</dbReference>
<name>A0A8J2WHD0_9CRUS</name>
<feature type="region of interest" description="Disordered" evidence="6">
    <location>
        <begin position="277"/>
        <end position="310"/>
    </location>
</feature>
<dbReference type="OrthoDB" id="9890280at2759"/>
<evidence type="ECO:0000256" key="6">
    <source>
        <dbReference type="SAM" id="MobiDB-lite"/>
    </source>
</evidence>
<protein>
    <recommendedName>
        <fullName evidence="3">WD repeat-containing protein 76</fullName>
    </recommendedName>
</protein>
<dbReference type="InterPro" id="IPR050853">
    <property type="entry name" value="WD_repeat_DNA-damage-binding"/>
</dbReference>
<evidence type="ECO:0000256" key="7">
    <source>
        <dbReference type="SAM" id="SignalP"/>
    </source>
</evidence>
<dbReference type="AlphaFoldDB" id="A0A8J2WHD0"/>
<keyword evidence="5" id="KW-0677">Repeat</keyword>
<dbReference type="EMBL" id="CAKKLH010000257">
    <property type="protein sequence ID" value="CAH0107251.1"/>
    <property type="molecule type" value="Genomic_DNA"/>
</dbReference>
<keyword evidence="4" id="KW-0853">WD repeat</keyword>
<evidence type="ECO:0000256" key="5">
    <source>
        <dbReference type="ARBA" id="ARBA00022737"/>
    </source>
</evidence>
<dbReference type="SUPFAM" id="SSF50978">
    <property type="entry name" value="WD40 repeat-like"/>
    <property type="match status" value="1"/>
</dbReference>
<dbReference type="GO" id="GO:0005634">
    <property type="term" value="C:nucleus"/>
    <property type="evidence" value="ECO:0007669"/>
    <property type="project" value="TreeGrafter"/>
</dbReference>
<reference evidence="9" key="1">
    <citation type="submission" date="2021-11" db="EMBL/GenBank/DDBJ databases">
        <authorList>
            <person name="Schell T."/>
        </authorList>
    </citation>
    <scope>NUCLEOTIDE SEQUENCE</scope>
    <source>
        <strain evidence="9">M5</strain>
    </source>
</reference>
<proteinExistence type="inferred from homology"/>
<feature type="signal peptide" evidence="7">
    <location>
        <begin position="1"/>
        <end position="16"/>
    </location>
</feature>
<evidence type="ECO:0000256" key="1">
    <source>
        <dbReference type="ARBA" id="ARBA00002530"/>
    </source>
</evidence>
<evidence type="ECO:0000313" key="9">
    <source>
        <dbReference type="EMBL" id="CAH0107251.1"/>
    </source>
</evidence>
<dbReference type="SMART" id="SM00320">
    <property type="entry name" value="WD40"/>
    <property type="match status" value="5"/>
</dbReference>
<evidence type="ECO:0000256" key="3">
    <source>
        <dbReference type="ARBA" id="ARBA00021234"/>
    </source>
</evidence>
<dbReference type="GO" id="GO:0003677">
    <property type="term" value="F:DNA binding"/>
    <property type="evidence" value="ECO:0007669"/>
    <property type="project" value="TreeGrafter"/>
</dbReference>
<keyword evidence="10" id="KW-1185">Reference proteome</keyword>
<dbReference type="Proteomes" id="UP000789390">
    <property type="component" value="Unassembled WGS sequence"/>
</dbReference>
<dbReference type="InterPro" id="IPR001680">
    <property type="entry name" value="WD40_rpt"/>
</dbReference>
<gene>
    <name evidence="9" type="ORF">DGAL_LOCUS10542</name>
</gene>
<dbReference type="InterPro" id="IPR015943">
    <property type="entry name" value="WD40/YVTN_repeat-like_dom_sf"/>
</dbReference>
<organism evidence="9 10">
    <name type="scientific">Daphnia galeata</name>
    <dbReference type="NCBI Taxonomy" id="27404"/>
    <lineage>
        <taxon>Eukaryota</taxon>
        <taxon>Metazoa</taxon>
        <taxon>Ecdysozoa</taxon>
        <taxon>Arthropoda</taxon>
        <taxon>Crustacea</taxon>
        <taxon>Branchiopoda</taxon>
        <taxon>Diplostraca</taxon>
        <taxon>Cladocera</taxon>
        <taxon>Anomopoda</taxon>
        <taxon>Daphniidae</taxon>
        <taxon>Daphnia</taxon>
    </lineage>
</organism>
<feature type="chain" id="PRO_5035153296" description="WD repeat-containing protein 76" evidence="7">
    <location>
        <begin position="17"/>
        <end position="796"/>
    </location>
</feature>
<dbReference type="Gene3D" id="2.130.10.10">
    <property type="entry name" value="YVTN repeat-like/Quinoprotein amine dehydrogenase"/>
    <property type="match status" value="1"/>
</dbReference>
<evidence type="ECO:0000313" key="10">
    <source>
        <dbReference type="Proteomes" id="UP000789390"/>
    </source>
</evidence>
<feature type="compositionally biased region" description="Acidic residues" evidence="6">
    <location>
        <begin position="283"/>
        <end position="293"/>
    </location>
</feature>
<dbReference type="InterPro" id="IPR038765">
    <property type="entry name" value="Papain-like_cys_pep_sf"/>
</dbReference>
<dbReference type="FunFam" id="2.130.10.10:FF:000180">
    <property type="entry name" value="WD repeat-containing protein 76"/>
    <property type="match status" value="1"/>
</dbReference>
<dbReference type="InterPro" id="IPR013201">
    <property type="entry name" value="Prot_inhib_I29"/>
</dbReference>
<dbReference type="Gene3D" id="3.90.70.10">
    <property type="entry name" value="Cysteine proteinases"/>
    <property type="match status" value="1"/>
</dbReference>
<dbReference type="Pfam" id="PF08246">
    <property type="entry name" value="Inhibitor_I29"/>
    <property type="match status" value="1"/>
</dbReference>
<evidence type="ECO:0000259" key="8">
    <source>
        <dbReference type="SMART" id="SM00848"/>
    </source>
</evidence>
<keyword evidence="7" id="KW-0732">Signal</keyword>
<dbReference type="PANTHER" id="PTHR14773:SF0">
    <property type="entry name" value="WD REPEAT-CONTAINING PROTEIN 76"/>
    <property type="match status" value="1"/>
</dbReference>
<dbReference type="PANTHER" id="PTHR14773">
    <property type="entry name" value="WD REPEAT-CONTAINING PROTEIN 76"/>
    <property type="match status" value="1"/>
</dbReference>
<dbReference type="InterPro" id="IPR036322">
    <property type="entry name" value="WD40_repeat_dom_sf"/>
</dbReference>
<evidence type="ECO:0000256" key="2">
    <source>
        <dbReference type="ARBA" id="ARBA00005434"/>
    </source>
</evidence>
<evidence type="ECO:0000256" key="4">
    <source>
        <dbReference type="ARBA" id="ARBA00022574"/>
    </source>
</evidence>
<feature type="compositionally biased region" description="Basic and acidic residues" evidence="6">
    <location>
        <begin position="298"/>
        <end position="307"/>
    </location>
</feature>
<comment type="function">
    <text evidence="1">Specifically binds 5-hydroxymethylcytosine (5hmC), suggesting that it acts as a specific reader of 5hmC.</text>
</comment>